<evidence type="ECO:0000256" key="1">
    <source>
        <dbReference type="SAM" id="MobiDB-lite"/>
    </source>
</evidence>
<name>A0A0D2EWI6_9EURO</name>
<evidence type="ECO:0000313" key="3">
    <source>
        <dbReference type="Proteomes" id="UP000054342"/>
    </source>
</evidence>
<accession>A0A0D2EWI6</accession>
<reference evidence="2 3" key="1">
    <citation type="submission" date="2015-01" db="EMBL/GenBank/DDBJ databases">
        <title>The Genome Sequence of Exophiala xenobiotica CBS118157.</title>
        <authorList>
            <consortium name="The Broad Institute Genomics Platform"/>
            <person name="Cuomo C."/>
            <person name="de Hoog S."/>
            <person name="Gorbushina A."/>
            <person name="Stielow B."/>
            <person name="Teixiera M."/>
            <person name="Abouelleil A."/>
            <person name="Chapman S.B."/>
            <person name="Priest M."/>
            <person name="Young S.K."/>
            <person name="Wortman J."/>
            <person name="Nusbaum C."/>
            <person name="Birren B."/>
        </authorList>
    </citation>
    <scope>NUCLEOTIDE SEQUENCE [LARGE SCALE GENOMIC DNA]</scope>
    <source>
        <strain evidence="2 3">CBS 118157</strain>
    </source>
</reference>
<feature type="compositionally biased region" description="Low complexity" evidence="1">
    <location>
        <begin position="125"/>
        <end position="144"/>
    </location>
</feature>
<sequence length="394" mass="42481">MAATKPAYDPMKTVEGMFNGSVTRIAYAMKDPLNYAHSTRAVLVETAKKFQDALDDCEIQILDAKWYLEHKLAQNRARREAKAREDSAASAKRKRDEVEGAQGKPQETDQENATKRVKTGELEKSAPSQQPQKQKEPSQPQLPKAPVAAPSAKIQVSPKAAKKPSVPKPVEKPPAPTKPKVKKSQSPAMPPAKVPEKPPEQPAVPETSAIQQNVEDYPKATPQDMSAGGNEDFSFVSMFGEPTADMMAGAGNDMNFDMSNLDDGFDAAAVQDASLNSLLPGLESYANQAGDDSFNMPGTTNMVAGGDAGTGGSGPADNNLPPPLNPNDFSLPALGPNEFDELLNSSDMNFDNSVSFVDSGMMNMGGMDNMDNMDNMDSMENMENMDFDFDSMFK</sequence>
<dbReference type="GeneID" id="25322253"/>
<organism evidence="2 3">
    <name type="scientific">Exophiala xenobiotica</name>
    <dbReference type="NCBI Taxonomy" id="348802"/>
    <lineage>
        <taxon>Eukaryota</taxon>
        <taxon>Fungi</taxon>
        <taxon>Dikarya</taxon>
        <taxon>Ascomycota</taxon>
        <taxon>Pezizomycotina</taxon>
        <taxon>Eurotiomycetes</taxon>
        <taxon>Chaetothyriomycetidae</taxon>
        <taxon>Chaetothyriales</taxon>
        <taxon>Herpotrichiellaceae</taxon>
        <taxon>Exophiala</taxon>
    </lineage>
</organism>
<dbReference type="OrthoDB" id="5409998at2759"/>
<dbReference type="AlphaFoldDB" id="A0A0D2EWI6"/>
<gene>
    <name evidence="2" type="ORF">PV05_00345</name>
</gene>
<dbReference type="RefSeq" id="XP_013320687.1">
    <property type="nucleotide sequence ID" value="XM_013465233.1"/>
</dbReference>
<dbReference type="HOGENOM" id="CLU_686959_0_0_1"/>
<proteinExistence type="predicted"/>
<protein>
    <submittedName>
        <fullName evidence="2">Uncharacterized protein</fullName>
    </submittedName>
</protein>
<feature type="region of interest" description="Disordered" evidence="1">
    <location>
        <begin position="289"/>
        <end position="333"/>
    </location>
</feature>
<dbReference type="STRING" id="348802.A0A0D2EWI6"/>
<feature type="compositionally biased region" description="Basic and acidic residues" evidence="1">
    <location>
        <begin position="75"/>
        <end position="87"/>
    </location>
</feature>
<keyword evidence="3" id="KW-1185">Reference proteome</keyword>
<feature type="compositionally biased region" description="Basic and acidic residues" evidence="1">
    <location>
        <begin position="112"/>
        <end position="124"/>
    </location>
</feature>
<feature type="region of interest" description="Disordered" evidence="1">
    <location>
        <begin position="75"/>
        <end position="206"/>
    </location>
</feature>
<dbReference type="EMBL" id="KN847317">
    <property type="protein sequence ID" value="KIW60103.1"/>
    <property type="molecule type" value="Genomic_DNA"/>
</dbReference>
<evidence type="ECO:0000313" key="2">
    <source>
        <dbReference type="EMBL" id="KIW60103.1"/>
    </source>
</evidence>
<dbReference type="Proteomes" id="UP000054342">
    <property type="component" value="Unassembled WGS sequence"/>
</dbReference>